<dbReference type="Gene3D" id="3.90.660.10">
    <property type="match status" value="1"/>
</dbReference>
<dbReference type="InterPro" id="IPR050281">
    <property type="entry name" value="Flavin_monoamine_oxidase"/>
</dbReference>
<comment type="caution">
    <text evidence="4">The sequence shown here is derived from an EMBL/GenBank/DDBJ whole genome shotgun (WGS) entry which is preliminary data.</text>
</comment>
<dbReference type="SUPFAM" id="SSF51905">
    <property type="entry name" value="FAD/NAD(P)-binding domain"/>
    <property type="match status" value="1"/>
</dbReference>
<evidence type="ECO:0000259" key="3">
    <source>
        <dbReference type="Pfam" id="PF01593"/>
    </source>
</evidence>
<gene>
    <name evidence="4" type="ORF">N656DRAFT_829229</name>
</gene>
<evidence type="ECO:0000313" key="5">
    <source>
        <dbReference type="Proteomes" id="UP001302812"/>
    </source>
</evidence>
<evidence type="ECO:0000256" key="1">
    <source>
        <dbReference type="SAM" id="MobiDB-lite"/>
    </source>
</evidence>
<dbReference type="Pfam" id="PF01593">
    <property type="entry name" value="Amino_oxidase"/>
    <property type="match status" value="1"/>
</dbReference>
<feature type="region of interest" description="Disordered" evidence="1">
    <location>
        <begin position="111"/>
        <end position="132"/>
    </location>
</feature>
<dbReference type="SUPFAM" id="SSF54373">
    <property type="entry name" value="FAD-linked reductases, C-terminal domain"/>
    <property type="match status" value="1"/>
</dbReference>
<protein>
    <submittedName>
        <fullName evidence="4">L-amino-acid oxidase-like protein</fullName>
    </submittedName>
</protein>
<feature type="domain" description="Amine oxidase" evidence="3">
    <location>
        <begin position="177"/>
        <end position="671"/>
    </location>
</feature>
<proteinExistence type="predicted"/>
<dbReference type="GeneID" id="89942702"/>
<name>A0AAN6TDJ9_9PEZI</name>
<feature type="signal peptide" evidence="2">
    <location>
        <begin position="1"/>
        <end position="16"/>
    </location>
</feature>
<evidence type="ECO:0000313" key="4">
    <source>
        <dbReference type="EMBL" id="KAK4112380.1"/>
    </source>
</evidence>
<dbReference type="Proteomes" id="UP001302812">
    <property type="component" value="Unassembled WGS sequence"/>
</dbReference>
<dbReference type="Gene3D" id="3.50.50.60">
    <property type="entry name" value="FAD/NAD(P)-binding domain"/>
    <property type="match status" value="1"/>
</dbReference>
<organism evidence="4 5">
    <name type="scientific">Canariomyces notabilis</name>
    <dbReference type="NCBI Taxonomy" id="2074819"/>
    <lineage>
        <taxon>Eukaryota</taxon>
        <taxon>Fungi</taxon>
        <taxon>Dikarya</taxon>
        <taxon>Ascomycota</taxon>
        <taxon>Pezizomycotina</taxon>
        <taxon>Sordariomycetes</taxon>
        <taxon>Sordariomycetidae</taxon>
        <taxon>Sordariales</taxon>
        <taxon>Chaetomiaceae</taxon>
        <taxon>Canariomyces</taxon>
    </lineage>
</organism>
<dbReference type="AlphaFoldDB" id="A0AAN6TDJ9"/>
<feature type="chain" id="PRO_5042844005" evidence="2">
    <location>
        <begin position="17"/>
        <end position="694"/>
    </location>
</feature>
<dbReference type="PANTHER" id="PTHR10742:SF382">
    <property type="entry name" value="AMINE OXIDASE DOMAIN-CONTAINING PROTEIN"/>
    <property type="match status" value="1"/>
</dbReference>
<reference evidence="4" key="1">
    <citation type="journal article" date="2023" name="Mol. Phylogenet. Evol.">
        <title>Genome-scale phylogeny and comparative genomics of the fungal order Sordariales.</title>
        <authorList>
            <person name="Hensen N."/>
            <person name="Bonometti L."/>
            <person name="Westerberg I."/>
            <person name="Brannstrom I.O."/>
            <person name="Guillou S."/>
            <person name="Cros-Aarteil S."/>
            <person name="Calhoun S."/>
            <person name="Haridas S."/>
            <person name="Kuo A."/>
            <person name="Mondo S."/>
            <person name="Pangilinan J."/>
            <person name="Riley R."/>
            <person name="LaButti K."/>
            <person name="Andreopoulos B."/>
            <person name="Lipzen A."/>
            <person name="Chen C."/>
            <person name="Yan M."/>
            <person name="Daum C."/>
            <person name="Ng V."/>
            <person name="Clum A."/>
            <person name="Steindorff A."/>
            <person name="Ohm R.A."/>
            <person name="Martin F."/>
            <person name="Silar P."/>
            <person name="Natvig D.O."/>
            <person name="Lalanne C."/>
            <person name="Gautier V."/>
            <person name="Ament-Velasquez S.L."/>
            <person name="Kruys A."/>
            <person name="Hutchinson M.I."/>
            <person name="Powell A.J."/>
            <person name="Barry K."/>
            <person name="Miller A.N."/>
            <person name="Grigoriev I.V."/>
            <person name="Debuchy R."/>
            <person name="Gladieux P."/>
            <person name="Hiltunen Thoren M."/>
            <person name="Johannesson H."/>
        </authorList>
    </citation>
    <scope>NUCLEOTIDE SEQUENCE</scope>
    <source>
        <strain evidence="4">CBS 508.74</strain>
    </source>
</reference>
<dbReference type="InterPro" id="IPR036188">
    <property type="entry name" value="FAD/NAD-bd_sf"/>
</dbReference>
<dbReference type="EMBL" id="MU853342">
    <property type="protein sequence ID" value="KAK4112380.1"/>
    <property type="molecule type" value="Genomic_DNA"/>
</dbReference>
<reference evidence="4" key="2">
    <citation type="submission" date="2023-05" db="EMBL/GenBank/DDBJ databases">
        <authorList>
            <consortium name="Lawrence Berkeley National Laboratory"/>
            <person name="Steindorff A."/>
            <person name="Hensen N."/>
            <person name="Bonometti L."/>
            <person name="Westerberg I."/>
            <person name="Brannstrom I.O."/>
            <person name="Guillou S."/>
            <person name="Cros-Aarteil S."/>
            <person name="Calhoun S."/>
            <person name="Haridas S."/>
            <person name="Kuo A."/>
            <person name="Mondo S."/>
            <person name="Pangilinan J."/>
            <person name="Riley R."/>
            <person name="Labutti K."/>
            <person name="Andreopoulos B."/>
            <person name="Lipzen A."/>
            <person name="Chen C."/>
            <person name="Yanf M."/>
            <person name="Daum C."/>
            <person name="Ng V."/>
            <person name="Clum A."/>
            <person name="Ohm R."/>
            <person name="Martin F."/>
            <person name="Silar P."/>
            <person name="Natvig D."/>
            <person name="Lalanne C."/>
            <person name="Gautier V."/>
            <person name="Ament-Velasquez S.L."/>
            <person name="Kruys A."/>
            <person name="Hutchinson M.I."/>
            <person name="Powell A.J."/>
            <person name="Barry K."/>
            <person name="Miller A.N."/>
            <person name="Grigoriev I.V."/>
            <person name="Debuchy R."/>
            <person name="Gladieux P."/>
            <person name="Thoren M.H."/>
            <person name="Johannesson H."/>
        </authorList>
    </citation>
    <scope>NUCLEOTIDE SEQUENCE</scope>
    <source>
        <strain evidence="4">CBS 508.74</strain>
    </source>
</reference>
<evidence type="ECO:0000256" key="2">
    <source>
        <dbReference type="SAM" id="SignalP"/>
    </source>
</evidence>
<dbReference type="Gene3D" id="1.20.1440.240">
    <property type="match status" value="1"/>
</dbReference>
<dbReference type="PANTHER" id="PTHR10742">
    <property type="entry name" value="FLAVIN MONOAMINE OXIDASE"/>
    <property type="match status" value="1"/>
</dbReference>
<dbReference type="InterPro" id="IPR002937">
    <property type="entry name" value="Amino_oxidase"/>
</dbReference>
<keyword evidence="2" id="KW-0732">Signal</keyword>
<keyword evidence="5" id="KW-1185">Reference proteome</keyword>
<dbReference type="RefSeq" id="XP_064669950.1">
    <property type="nucleotide sequence ID" value="XM_064818576.1"/>
</dbReference>
<sequence>MAQLALSLLLLSGATAFSSRLPVQLHTRSAVTSRLANVHLSVERSIPGPVTVTYGSCLSTTKQDSHHILGEADGDRKHSSSVRLVWVLPEDSESGGCLSAWDSVGTLVGRSEPQELQQRHKRRASKRADSIPMDNSTGIDVLGPWFEGVRLLENRQPGPVDVKAAKAKEIAIVGAGMSGLMSYLVLHQAGMKNIKILEAGQRLGGRVHTEYLSGGPFDYSYQEMGPMRFPYTYMDPATNETLNISDHRLVFQLAEEMNRLNRNDKNLSVDFIPWIQSNPNGLVYRNGFKLPTGLPPTVAQIQADPSLGGPVKVMDESTRQLSAAVQEYMPGSEIYAEIARNTFKAHKDWIENGLKGLGGDVWSEFAFMVNHLKGSLNDTDVIGGGDEAYWHTAACSEMQLYDALYFSAASWRTINGGLNRLPLSFHPLVNKVTHMNRKIERIAFVPGRNNGTSKVQLHWRDTSRRGNSHLQSSVHDYALISAPFSVVRSWRLPPTLSTTMANAIQHLHYQQACKVALEYSTRFWEHYANPIVGGCSTTSDIPGIGSICYPSYNINGTGKATILASYFSTDPWPVSLSEEDHVKYVLDAMTEIHGESTRKLYTGRYNRRCWALDPLEAAGWASPTVGQHQLYIPEYFKTHDGLIFIGEHTSYTHAWIASALESGIRGAVQLLLELGLVDEAKEAVTKWMARWIDI</sequence>
<accession>A0AAN6TDJ9</accession>
<dbReference type="GO" id="GO:0001716">
    <property type="term" value="F:L-amino-acid oxidase activity"/>
    <property type="evidence" value="ECO:0007669"/>
    <property type="project" value="TreeGrafter"/>
</dbReference>
<dbReference type="GO" id="GO:0009063">
    <property type="term" value="P:amino acid catabolic process"/>
    <property type="evidence" value="ECO:0007669"/>
    <property type="project" value="TreeGrafter"/>
</dbReference>